<evidence type="ECO:0000256" key="1">
    <source>
        <dbReference type="SAM" id="SignalP"/>
    </source>
</evidence>
<dbReference type="AlphaFoldDB" id="A0A6L6HU16"/>
<keyword evidence="1" id="KW-0732">Signal</keyword>
<reference evidence="3 4" key="1">
    <citation type="submission" date="2019-11" db="EMBL/GenBank/DDBJ databases">
        <authorList>
            <person name="Lang L."/>
        </authorList>
    </citation>
    <scope>NUCLEOTIDE SEQUENCE [LARGE SCALE GENOMIC DNA]</scope>
    <source>
        <strain evidence="3 4">YIM 132242</strain>
    </source>
</reference>
<proteinExistence type="predicted"/>
<sequence>MERRTLFAAGALAAVLPVARLAHAQGAPDADKQNILLGGNFALLTSRMALDKASDPAVKAFATLEVSEQEAVATAFGAAPSEQLMPEHAAMVEQLSALSGAEFDTMYLQGQMTGHEQLRALHAAYAQNGSDPRAQGASIVGVPAIDTHMSMLRAIQQRLGG</sequence>
<dbReference type="Pfam" id="PF13628">
    <property type="entry name" value="DUF4142"/>
    <property type="match status" value="1"/>
</dbReference>
<evidence type="ECO:0000259" key="2">
    <source>
        <dbReference type="Pfam" id="PF13628"/>
    </source>
</evidence>
<dbReference type="EMBL" id="WMBT01000011">
    <property type="protein sequence ID" value="MTE01605.1"/>
    <property type="molecule type" value="Genomic_DNA"/>
</dbReference>
<evidence type="ECO:0000313" key="4">
    <source>
        <dbReference type="Proteomes" id="UP000481417"/>
    </source>
</evidence>
<dbReference type="InterPro" id="IPR025419">
    <property type="entry name" value="DUF4142"/>
</dbReference>
<feature type="signal peptide" evidence="1">
    <location>
        <begin position="1"/>
        <end position="24"/>
    </location>
</feature>
<comment type="caution">
    <text evidence="3">The sequence shown here is derived from an EMBL/GenBank/DDBJ whole genome shotgun (WGS) entry which is preliminary data.</text>
</comment>
<organism evidence="3 4">
    <name type="scientific">Paracoccus lichenicola</name>
    <dbReference type="NCBI Taxonomy" id="2665644"/>
    <lineage>
        <taxon>Bacteria</taxon>
        <taxon>Pseudomonadati</taxon>
        <taxon>Pseudomonadota</taxon>
        <taxon>Alphaproteobacteria</taxon>
        <taxon>Rhodobacterales</taxon>
        <taxon>Paracoccaceae</taxon>
        <taxon>Paracoccus</taxon>
    </lineage>
</organism>
<accession>A0A6L6HU16</accession>
<dbReference type="InterPro" id="IPR012347">
    <property type="entry name" value="Ferritin-like"/>
</dbReference>
<dbReference type="RefSeq" id="WP_154765684.1">
    <property type="nucleotide sequence ID" value="NZ_WMBT01000011.1"/>
</dbReference>
<protein>
    <submittedName>
        <fullName evidence="3">DUF4142 domain-containing protein</fullName>
    </submittedName>
</protein>
<evidence type="ECO:0000313" key="3">
    <source>
        <dbReference type="EMBL" id="MTE01605.1"/>
    </source>
</evidence>
<feature type="domain" description="DUF4142" evidence="2">
    <location>
        <begin position="38"/>
        <end position="154"/>
    </location>
</feature>
<name>A0A6L6HU16_9RHOB</name>
<gene>
    <name evidence="3" type="ORF">GIY56_15055</name>
</gene>
<dbReference type="Proteomes" id="UP000481417">
    <property type="component" value="Unassembled WGS sequence"/>
</dbReference>
<feature type="chain" id="PRO_5026719989" evidence="1">
    <location>
        <begin position="25"/>
        <end position="161"/>
    </location>
</feature>
<dbReference type="Gene3D" id="1.20.1260.10">
    <property type="match status" value="1"/>
</dbReference>
<keyword evidence="4" id="KW-1185">Reference proteome</keyword>